<proteinExistence type="predicted"/>
<evidence type="ECO:0000259" key="1">
    <source>
        <dbReference type="Pfam" id="PF22481"/>
    </source>
</evidence>
<dbReference type="InterPro" id="IPR054254">
    <property type="entry name" value="DUF6985"/>
</dbReference>
<dbReference type="Pfam" id="PF22481">
    <property type="entry name" value="DUF6985"/>
    <property type="match status" value="1"/>
</dbReference>
<sequence>MEIPGLGPVVEDEAFEGYRSKAVPVAVLGGVGCEFLVQGYEEPDDHEDFQLAIGRFLALGPEALTDARQAIYGYYLKVRGELGDELEVRIDGPEDVLQYVELGNEPEVFRNDDGDGRVYVSLECECDWEPEHGLQLVFRDGAVLTKAGRYDGEVD</sequence>
<name>A0ABN1RE36_9ACTN</name>
<dbReference type="Proteomes" id="UP001500542">
    <property type="component" value="Unassembled WGS sequence"/>
</dbReference>
<comment type="caution">
    <text evidence="2">The sequence shown here is derived from an EMBL/GenBank/DDBJ whole genome shotgun (WGS) entry which is preliminary data.</text>
</comment>
<accession>A0ABN1RE36</accession>
<dbReference type="RefSeq" id="WP_343978615.1">
    <property type="nucleotide sequence ID" value="NZ_BAAAHK010000017.1"/>
</dbReference>
<evidence type="ECO:0000313" key="2">
    <source>
        <dbReference type="EMBL" id="GAA0955579.1"/>
    </source>
</evidence>
<dbReference type="EMBL" id="BAAAHK010000017">
    <property type="protein sequence ID" value="GAA0955579.1"/>
    <property type="molecule type" value="Genomic_DNA"/>
</dbReference>
<keyword evidence="3" id="KW-1185">Reference proteome</keyword>
<protein>
    <recommendedName>
        <fullName evidence="1">DUF6985 domain-containing protein</fullName>
    </recommendedName>
</protein>
<organism evidence="2 3">
    <name type="scientific">Kribbella koreensis</name>
    <dbReference type="NCBI Taxonomy" id="57909"/>
    <lineage>
        <taxon>Bacteria</taxon>
        <taxon>Bacillati</taxon>
        <taxon>Actinomycetota</taxon>
        <taxon>Actinomycetes</taxon>
        <taxon>Propionibacteriales</taxon>
        <taxon>Kribbellaceae</taxon>
        <taxon>Kribbella</taxon>
    </lineage>
</organism>
<evidence type="ECO:0000313" key="3">
    <source>
        <dbReference type="Proteomes" id="UP001500542"/>
    </source>
</evidence>
<reference evidence="2 3" key="1">
    <citation type="journal article" date="2019" name="Int. J. Syst. Evol. Microbiol.">
        <title>The Global Catalogue of Microorganisms (GCM) 10K type strain sequencing project: providing services to taxonomists for standard genome sequencing and annotation.</title>
        <authorList>
            <consortium name="The Broad Institute Genomics Platform"/>
            <consortium name="The Broad Institute Genome Sequencing Center for Infectious Disease"/>
            <person name="Wu L."/>
            <person name="Ma J."/>
        </authorList>
    </citation>
    <scope>NUCLEOTIDE SEQUENCE [LARGE SCALE GENOMIC DNA]</scope>
    <source>
        <strain evidence="2 3">JCM 10977</strain>
    </source>
</reference>
<feature type="domain" description="DUF6985" evidence="1">
    <location>
        <begin position="12"/>
        <end position="153"/>
    </location>
</feature>
<gene>
    <name evidence="2" type="ORF">GCM10009554_63530</name>
</gene>